<dbReference type="RefSeq" id="WP_140457788.1">
    <property type="nucleotide sequence ID" value="NZ_BAABFI010000002.1"/>
</dbReference>
<proteinExistence type="predicted"/>
<reference evidence="1 4" key="2">
    <citation type="submission" date="2021-01" db="EMBL/GenBank/DDBJ databases">
        <title>Whole genome shotgun sequence of Cellulomonas oligotrophica NBRC 109435.</title>
        <authorList>
            <person name="Komaki H."/>
            <person name="Tamura T."/>
        </authorList>
    </citation>
    <scope>NUCLEOTIDE SEQUENCE [LARGE SCALE GENOMIC DNA]</scope>
    <source>
        <strain evidence="1 4">NBRC 109435</strain>
    </source>
</reference>
<evidence type="ECO:0000313" key="3">
    <source>
        <dbReference type="Proteomes" id="UP000577956"/>
    </source>
</evidence>
<gene>
    <name evidence="2" type="ORF">BKA21_001654</name>
    <name evidence="1" type="ORF">Col01nite_00460</name>
</gene>
<evidence type="ECO:0000313" key="1">
    <source>
        <dbReference type="EMBL" id="GIG30887.1"/>
    </source>
</evidence>
<evidence type="ECO:0000313" key="4">
    <source>
        <dbReference type="Proteomes" id="UP000618382"/>
    </source>
</evidence>
<protein>
    <submittedName>
        <fullName evidence="2">Uncharacterized protein</fullName>
    </submittedName>
</protein>
<dbReference type="Proteomes" id="UP000618382">
    <property type="component" value="Unassembled WGS sequence"/>
</dbReference>
<evidence type="ECO:0000313" key="2">
    <source>
        <dbReference type="EMBL" id="NYD86105.1"/>
    </source>
</evidence>
<name>A0A7Y9JZE1_9CELL</name>
<dbReference type="AlphaFoldDB" id="A0A7Y9JZE1"/>
<organism evidence="2 3">
    <name type="scientific">Cellulomonas oligotrophica</name>
    <dbReference type="NCBI Taxonomy" id="931536"/>
    <lineage>
        <taxon>Bacteria</taxon>
        <taxon>Bacillati</taxon>
        <taxon>Actinomycetota</taxon>
        <taxon>Actinomycetes</taxon>
        <taxon>Micrococcales</taxon>
        <taxon>Cellulomonadaceae</taxon>
        <taxon>Cellulomonas</taxon>
    </lineage>
</organism>
<reference evidence="2 3" key="1">
    <citation type="submission" date="2020-07" db="EMBL/GenBank/DDBJ databases">
        <title>Sequencing the genomes of 1000 actinobacteria strains.</title>
        <authorList>
            <person name="Klenk H.-P."/>
        </authorList>
    </citation>
    <scope>NUCLEOTIDE SEQUENCE [LARGE SCALE GENOMIC DNA]</scope>
    <source>
        <strain evidence="2 3">DSM 24482</strain>
    </source>
</reference>
<dbReference type="EMBL" id="BONN01000001">
    <property type="protein sequence ID" value="GIG30887.1"/>
    <property type="molecule type" value="Genomic_DNA"/>
</dbReference>
<comment type="caution">
    <text evidence="2">The sequence shown here is derived from an EMBL/GenBank/DDBJ whole genome shotgun (WGS) entry which is preliminary data.</text>
</comment>
<keyword evidence="4" id="KW-1185">Reference proteome</keyword>
<sequence length="164" mass="16706">MELTLGLDEALVAARASGALPTAVTDVRAEGAVVLARVAVHELPGVPAPVRMATRMAGPVDVRVEDRGITGRSWEVAIVAQHPVVRADLSSFVADALRGQLAHLPPGVALVRTSGGAVVVDVDLDRVGPVVAGMLPGGGRGAAVHVEHLQLGARLHVVARVSAA</sequence>
<accession>A0A7Y9JZE1</accession>
<dbReference type="Proteomes" id="UP000577956">
    <property type="component" value="Unassembled WGS sequence"/>
</dbReference>
<dbReference type="EMBL" id="JACCBK010000001">
    <property type="protein sequence ID" value="NYD86105.1"/>
    <property type="molecule type" value="Genomic_DNA"/>
</dbReference>